<dbReference type="EMBL" id="JAYKXN010000005">
    <property type="protein sequence ID" value="KAK7286549.1"/>
    <property type="molecule type" value="Genomic_DNA"/>
</dbReference>
<dbReference type="AlphaFoldDB" id="A0AAN9P6P0"/>
<evidence type="ECO:0000256" key="3">
    <source>
        <dbReference type="ARBA" id="ARBA00022622"/>
    </source>
</evidence>
<feature type="transmembrane region" description="Helical" evidence="11">
    <location>
        <begin position="73"/>
        <end position="92"/>
    </location>
</feature>
<dbReference type="PANTHER" id="PTHR34114:SF11">
    <property type="entry name" value="ARABINOGALACTAN PROTEIN 13-RELATED"/>
    <property type="match status" value="1"/>
</dbReference>
<evidence type="ECO:0000256" key="2">
    <source>
        <dbReference type="ARBA" id="ARBA00005835"/>
    </source>
</evidence>
<evidence type="ECO:0000256" key="5">
    <source>
        <dbReference type="ARBA" id="ARBA00022974"/>
    </source>
</evidence>
<sequence>MGRCGCPTTSKVSTARKFGQAARQQQREKEDILAMEALKKMNILLALFVAILVMVANGVSAAEAPAPGPSSDATLFVPTAFASFIALAFSLLF</sequence>
<keyword evidence="6 11" id="KW-0472">Membrane</keyword>
<keyword evidence="11" id="KW-0812">Transmembrane</keyword>
<evidence type="ECO:0000256" key="10">
    <source>
        <dbReference type="ARBA" id="ARBA00037868"/>
    </source>
</evidence>
<keyword evidence="7" id="KW-0325">Glycoprotein</keyword>
<dbReference type="GO" id="GO:0012505">
    <property type="term" value="C:endomembrane system"/>
    <property type="evidence" value="ECO:0007669"/>
    <property type="project" value="UniProtKB-SubCell"/>
</dbReference>
<protein>
    <submittedName>
        <fullName evidence="12">Uncharacterized protein</fullName>
    </submittedName>
</protein>
<comment type="caution">
    <text evidence="12">The sequence shown here is derived from an EMBL/GenBank/DDBJ whole genome shotgun (WGS) entry which is preliminary data.</text>
</comment>
<evidence type="ECO:0000256" key="11">
    <source>
        <dbReference type="SAM" id="Phobius"/>
    </source>
</evidence>
<name>A0AAN9P6P0_CLITE</name>
<evidence type="ECO:0000256" key="4">
    <source>
        <dbReference type="ARBA" id="ARBA00022729"/>
    </source>
</evidence>
<keyword evidence="13" id="KW-1185">Reference proteome</keyword>
<organism evidence="12 13">
    <name type="scientific">Clitoria ternatea</name>
    <name type="common">Butterfly pea</name>
    <dbReference type="NCBI Taxonomy" id="43366"/>
    <lineage>
        <taxon>Eukaryota</taxon>
        <taxon>Viridiplantae</taxon>
        <taxon>Streptophyta</taxon>
        <taxon>Embryophyta</taxon>
        <taxon>Tracheophyta</taxon>
        <taxon>Spermatophyta</taxon>
        <taxon>Magnoliopsida</taxon>
        <taxon>eudicotyledons</taxon>
        <taxon>Gunneridae</taxon>
        <taxon>Pentapetalae</taxon>
        <taxon>rosids</taxon>
        <taxon>fabids</taxon>
        <taxon>Fabales</taxon>
        <taxon>Fabaceae</taxon>
        <taxon>Papilionoideae</taxon>
        <taxon>50 kb inversion clade</taxon>
        <taxon>NPAAA clade</taxon>
        <taxon>indigoferoid/millettioid clade</taxon>
        <taxon>Phaseoleae</taxon>
        <taxon>Clitoria</taxon>
    </lineage>
</organism>
<dbReference type="PANTHER" id="PTHR34114">
    <property type="entry name" value="ARABINOGALACTAN PEPTIDE 1"/>
    <property type="match status" value="1"/>
</dbReference>
<accession>A0AAN9P6P0</accession>
<feature type="transmembrane region" description="Helical" evidence="11">
    <location>
        <begin position="43"/>
        <end position="61"/>
    </location>
</feature>
<dbReference type="InterPro" id="IPR039281">
    <property type="entry name" value="AGP3/12/13/14/21"/>
</dbReference>
<reference evidence="12 13" key="1">
    <citation type="submission" date="2024-01" db="EMBL/GenBank/DDBJ databases">
        <title>The genomes of 5 underutilized Papilionoideae crops provide insights into root nodulation and disease resistance.</title>
        <authorList>
            <person name="Yuan L."/>
        </authorList>
    </citation>
    <scope>NUCLEOTIDE SEQUENCE [LARGE SCALE GENOMIC DNA]</scope>
    <source>
        <strain evidence="12">LY-2023</strain>
        <tissue evidence="12">Leaf</tissue>
    </source>
</reference>
<evidence type="ECO:0000256" key="9">
    <source>
        <dbReference type="ARBA" id="ARBA00023288"/>
    </source>
</evidence>
<dbReference type="Proteomes" id="UP001359559">
    <property type="component" value="Unassembled WGS sequence"/>
</dbReference>
<proteinExistence type="inferred from homology"/>
<evidence type="ECO:0000256" key="7">
    <source>
        <dbReference type="ARBA" id="ARBA00023180"/>
    </source>
</evidence>
<keyword evidence="11" id="KW-1133">Transmembrane helix</keyword>
<keyword evidence="3" id="KW-0336">GPI-anchor</keyword>
<evidence type="ECO:0000256" key="8">
    <source>
        <dbReference type="ARBA" id="ARBA00023278"/>
    </source>
</evidence>
<keyword evidence="4" id="KW-0732">Signal</keyword>
<comment type="subcellular location">
    <subcellularLocation>
        <location evidence="10">Endomembrane system</location>
        <topology evidence="10">Lipid-anchor</topology>
    </subcellularLocation>
    <subcellularLocation>
        <location evidence="1">Membrane</location>
        <topology evidence="1">Lipid-anchor</topology>
        <topology evidence="1">GPI-anchor</topology>
    </subcellularLocation>
</comment>
<keyword evidence="5" id="KW-0654">Proteoglycan</keyword>
<evidence type="ECO:0000313" key="13">
    <source>
        <dbReference type="Proteomes" id="UP001359559"/>
    </source>
</evidence>
<gene>
    <name evidence="12" type="ORF">RJT34_21618</name>
</gene>
<evidence type="ECO:0000256" key="6">
    <source>
        <dbReference type="ARBA" id="ARBA00023136"/>
    </source>
</evidence>
<dbReference type="GO" id="GO:0098552">
    <property type="term" value="C:side of membrane"/>
    <property type="evidence" value="ECO:0007669"/>
    <property type="project" value="UniProtKB-KW"/>
</dbReference>
<comment type="similarity">
    <text evidence="2">Belongs to the AG-peptide AGP family.</text>
</comment>
<evidence type="ECO:0000313" key="12">
    <source>
        <dbReference type="EMBL" id="KAK7286549.1"/>
    </source>
</evidence>
<keyword evidence="9" id="KW-0449">Lipoprotein</keyword>
<keyword evidence="8" id="KW-0379">Hydroxylation</keyword>
<evidence type="ECO:0000256" key="1">
    <source>
        <dbReference type="ARBA" id="ARBA00004589"/>
    </source>
</evidence>